<feature type="domain" description="AraC effector-binding" evidence="2">
    <location>
        <begin position="36"/>
        <end position="193"/>
    </location>
</feature>
<dbReference type="Gene3D" id="3.20.80.10">
    <property type="entry name" value="Regulatory factor, effector binding domain"/>
    <property type="match status" value="1"/>
</dbReference>
<evidence type="ECO:0000313" key="4">
    <source>
        <dbReference type="Proteomes" id="UP000229307"/>
    </source>
</evidence>
<gene>
    <name evidence="3" type="ORF">COY52_00315</name>
</gene>
<dbReference type="EMBL" id="PFMR01000011">
    <property type="protein sequence ID" value="PIZ18270.1"/>
    <property type="molecule type" value="Genomic_DNA"/>
</dbReference>
<sequence length="195" mass="22066">MKKAWVWVVVAVVAVVVGILFMGGPPRDLSKYNSLKDPQISSMEKQNMLVIELKGDPNKVGKETFGKLYKTFFSMKYVKNKAVAPRARWIVPDSISKEEFTGYYGLPVPDNASLPAKAPEGVKIEAWEYGDVAEILHLGSYGEETPTIEKLQKFIAEKGYKIAGLHEEEYLKGPESMFSKPKDYVTIIRYQVRRK</sequence>
<organism evidence="3 4">
    <name type="scientific">Candidatus Desantisbacteria bacterium CG_4_10_14_0_8_um_filter_48_22</name>
    <dbReference type="NCBI Taxonomy" id="1974543"/>
    <lineage>
        <taxon>Bacteria</taxon>
        <taxon>Candidatus Desantisiibacteriota</taxon>
    </lineage>
</organism>
<dbReference type="InterPro" id="IPR029442">
    <property type="entry name" value="GyrI-like"/>
</dbReference>
<protein>
    <recommendedName>
        <fullName evidence="2">AraC effector-binding domain-containing protein</fullName>
    </recommendedName>
</protein>
<dbReference type="InterPro" id="IPR011256">
    <property type="entry name" value="Reg_factor_effector_dom_sf"/>
</dbReference>
<evidence type="ECO:0000256" key="1">
    <source>
        <dbReference type="SAM" id="Phobius"/>
    </source>
</evidence>
<comment type="caution">
    <text evidence="3">The sequence shown here is derived from an EMBL/GenBank/DDBJ whole genome shotgun (WGS) entry which is preliminary data.</text>
</comment>
<dbReference type="AlphaFoldDB" id="A0A2M7SFJ0"/>
<dbReference type="SMART" id="SM00871">
    <property type="entry name" value="AraC_E_bind"/>
    <property type="match status" value="1"/>
</dbReference>
<keyword evidence="1" id="KW-0812">Transmembrane</keyword>
<dbReference type="SUPFAM" id="SSF55136">
    <property type="entry name" value="Probable bacterial effector-binding domain"/>
    <property type="match status" value="1"/>
</dbReference>
<keyword evidence="1" id="KW-0472">Membrane</keyword>
<dbReference type="InterPro" id="IPR010499">
    <property type="entry name" value="AraC_E-bd"/>
</dbReference>
<feature type="transmembrane region" description="Helical" evidence="1">
    <location>
        <begin position="6"/>
        <end position="24"/>
    </location>
</feature>
<name>A0A2M7SFJ0_9BACT</name>
<evidence type="ECO:0000313" key="3">
    <source>
        <dbReference type="EMBL" id="PIZ18270.1"/>
    </source>
</evidence>
<keyword evidence="1" id="KW-1133">Transmembrane helix</keyword>
<dbReference type="Pfam" id="PF06445">
    <property type="entry name" value="GyrI-like"/>
    <property type="match status" value="1"/>
</dbReference>
<dbReference type="Proteomes" id="UP000229307">
    <property type="component" value="Unassembled WGS sequence"/>
</dbReference>
<evidence type="ECO:0000259" key="2">
    <source>
        <dbReference type="SMART" id="SM00871"/>
    </source>
</evidence>
<proteinExistence type="predicted"/>
<reference evidence="4" key="1">
    <citation type="submission" date="2017-09" db="EMBL/GenBank/DDBJ databases">
        <title>Depth-based differentiation of microbial function through sediment-hosted aquifers and enrichment of novel symbionts in the deep terrestrial subsurface.</title>
        <authorList>
            <person name="Probst A.J."/>
            <person name="Ladd B."/>
            <person name="Jarett J.K."/>
            <person name="Geller-Mcgrath D.E."/>
            <person name="Sieber C.M.K."/>
            <person name="Emerson J.B."/>
            <person name="Anantharaman K."/>
            <person name="Thomas B.C."/>
            <person name="Malmstrom R."/>
            <person name="Stieglmeier M."/>
            <person name="Klingl A."/>
            <person name="Woyke T."/>
            <person name="Ryan C.M."/>
            <person name="Banfield J.F."/>
        </authorList>
    </citation>
    <scope>NUCLEOTIDE SEQUENCE [LARGE SCALE GENOMIC DNA]</scope>
</reference>
<accession>A0A2M7SFJ0</accession>